<evidence type="ECO:0000259" key="5">
    <source>
        <dbReference type="Pfam" id="PF01168"/>
    </source>
</evidence>
<reference evidence="6 7" key="1">
    <citation type="submission" date="2018-11" db="EMBL/GenBank/DDBJ databases">
        <title>Genomic Encyclopedia of Type Strains, Phase IV (KMG-IV): sequencing the most valuable type-strain genomes for metagenomic binning, comparative biology and taxonomic classification.</title>
        <authorList>
            <person name="Goeker M."/>
        </authorList>
    </citation>
    <scope>NUCLEOTIDE SEQUENCE [LARGE SCALE GENOMIC DNA]</scope>
    <source>
        <strain evidence="6 7">DSM 29158</strain>
    </source>
</reference>
<accession>A0A1Q1G1Y7</accession>
<dbReference type="HAMAP" id="MF_02087">
    <property type="entry name" value="PLP_homeostasis"/>
    <property type="match status" value="1"/>
</dbReference>
<dbReference type="Gene3D" id="3.20.20.10">
    <property type="entry name" value="Alanine racemase"/>
    <property type="match status" value="1"/>
</dbReference>
<organism evidence="6 7">
    <name type="scientific">Abyssicoccus albus</name>
    <dbReference type="NCBI Taxonomy" id="1817405"/>
    <lineage>
        <taxon>Bacteria</taxon>
        <taxon>Bacillati</taxon>
        <taxon>Bacillota</taxon>
        <taxon>Bacilli</taxon>
        <taxon>Bacillales</taxon>
        <taxon>Abyssicoccaceae</taxon>
    </lineage>
</organism>
<dbReference type="InterPro" id="IPR001608">
    <property type="entry name" value="Ala_racemase_N"/>
</dbReference>
<name>A0A1Q1G1Y7_9BACL</name>
<dbReference type="InterPro" id="IPR011078">
    <property type="entry name" value="PyrdxlP_homeostasis"/>
</dbReference>
<dbReference type="OrthoDB" id="9804072at2"/>
<dbReference type="NCBIfam" id="TIGR00044">
    <property type="entry name" value="YggS family pyridoxal phosphate-dependent enzyme"/>
    <property type="match status" value="1"/>
</dbReference>
<proteinExistence type="inferred from homology"/>
<dbReference type="Pfam" id="PF01168">
    <property type="entry name" value="Ala_racemase_N"/>
    <property type="match status" value="1"/>
</dbReference>
<dbReference type="STRING" id="1849491.BVH56_05295"/>
<dbReference type="FunFam" id="3.20.20.10:FF:000018">
    <property type="entry name" value="Pyridoxal phosphate homeostasis protein"/>
    <property type="match status" value="1"/>
</dbReference>
<comment type="cofactor">
    <cofactor evidence="3">
        <name>pyridoxal 5'-phosphate</name>
        <dbReference type="ChEBI" id="CHEBI:597326"/>
    </cofactor>
</comment>
<gene>
    <name evidence="6" type="ORF">EDD62_0430</name>
</gene>
<keyword evidence="1 2" id="KW-0663">Pyridoxal phosphate</keyword>
<evidence type="ECO:0000256" key="4">
    <source>
        <dbReference type="RuleBase" id="RU004514"/>
    </source>
</evidence>
<evidence type="ECO:0000313" key="6">
    <source>
        <dbReference type="EMBL" id="RPF57795.1"/>
    </source>
</evidence>
<keyword evidence="7" id="KW-1185">Reference proteome</keyword>
<dbReference type="AlphaFoldDB" id="A0A1Q1G1Y7"/>
<accession>A0A3N5CF54</accession>
<dbReference type="GO" id="GO:0030170">
    <property type="term" value="F:pyridoxal phosphate binding"/>
    <property type="evidence" value="ECO:0007669"/>
    <property type="project" value="UniProtKB-UniRule"/>
</dbReference>
<dbReference type="PANTHER" id="PTHR10146:SF14">
    <property type="entry name" value="PYRIDOXAL PHOSPHATE HOMEOSTASIS PROTEIN"/>
    <property type="match status" value="1"/>
</dbReference>
<evidence type="ECO:0000256" key="3">
    <source>
        <dbReference type="PIRSR" id="PIRSR004848-1"/>
    </source>
</evidence>
<dbReference type="PANTHER" id="PTHR10146">
    <property type="entry name" value="PROLINE SYNTHETASE CO-TRANSCRIBED BACTERIAL HOMOLOG PROTEIN"/>
    <property type="match status" value="1"/>
</dbReference>
<protein>
    <recommendedName>
        <fullName evidence="2">Pyridoxal phosphate homeostasis protein</fullName>
        <shortName evidence="2">PLP homeostasis protein</shortName>
    </recommendedName>
</protein>
<comment type="function">
    <text evidence="2">Pyridoxal 5'-phosphate (PLP)-binding protein, which is involved in PLP homeostasis.</text>
</comment>
<evidence type="ECO:0000313" key="7">
    <source>
        <dbReference type="Proteomes" id="UP000277108"/>
    </source>
</evidence>
<dbReference type="InterPro" id="IPR029066">
    <property type="entry name" value="PLP-binding_barrel"/>
</dbReference>
<dbReference type="PROSITE" id="PS01211">
    <property type="entry name" value="UPF0001"/>
    <property type="match status" value="1"/>
</dbReference>
<comment type="similarity">
    <text evidence="2 4">Belongs to the pyridoxal phosphate-binding protein YggS/PROSC family.</text>
</comment>
<dbReference type="RefSeq" id="WP_077140451.1">
    <property type="nucleotide sequence ID" value="NZ_CBCSGK010000001.1"/>
</dbReference>
<dbReference type="SUPFAM" id="SSF51419">
    <property type="entry name" value="PLP-binding barrel"/>
    <property type="match status" value="1"/>
</dbReference>
<sequence length="220" mass="25091">MKSVKQNLNHIQSIIDQQSPEQNINMIAVTKYVSNERKIEAYDAGLRHFGENRVEGFNETFNLLADKKDCVFHFIGTLQSRKVKEIIDYVDYIHSVDRLSLAKEINKRASRPIDCLIQVNVSGEESKHGIPMDDLDTLIERIVDMENIHVVGLMTMAPINSNDEQLTHIFSTLKNLKDEINNKYDTIQMTELSMGMSQDYHIALKHGATMLRIGTTLVGE</sequence>
<dbReference type="EMBL" id="RKRK01000002">
    <property type="protein sequence ID" value="RPF57795.1"/>
    <property type="molecule type" value="Genomic_DNA"/>
</dbReference>
<evidence type="ECO:0000256" key="1">
    <source>
        <dbReference type="ARBA" id="ARBA00022898"/>
    </source>
</evidence>
<dbReference type="Proteomes" id="UP000277108">
    <property type="component" value="Unassembled WGS sequence"/>
</dbReference>
<comment type="caution">
    <text evidence="6">The sequence shown here is derived from an EMBL/GenBank/DDBJ whole genome shotgun (WGS) entry which is preliminary data.</text>
</comment>
<dbReference type="PIRSF" id="PIRSF004848">
    <property type="entry name" value="YBL036c_PLPDEIII"/>
    <property type="match status" value="1"/>
</dbReference>
<dbReference type="CDD" id="cd00635">
    <property type="entry name" value="PLPDE_III_YBL036c_like"/>
    <property type="match status" value="1"/>
</dbReference>
<evidence type="ECO:0000256" key="2">
    <source>
        <dbReference type="HAMAP-Rule" id="MF_02087"/>
    </source>
</evidence>
<feature type="modified residue" description="N6-(pyridoxal phosphate)lysine" evidence="2 3">
    <location>
        <position position="31"/>
    </location>
</feature>
<feature type="domain" description="Alanine racemase N-terminal" evidence="5">
    <location>
        <begin position="4"/>
        <end position="219"/>
    </location>
</feature>